<reference evidence="5 6" key="1">
    <citation type="submission" date="2017-05" db="EMBL/GenBank/DDBJ databases">
        <authorList>
            <person name="Varghese N."/>
            <person name="Submissions S."/>
        </authorList>
    </citation>
    <scope>NUCLEOTIDE SEQUENCE [LARGE SCALE GENOMIC DNA]</scope>
    <source>
        <strain evidence="5 6">DSM 21194</strain>
    </source>
</reference>
<keyword evidence="2" id="KW-0238">DNA-binding</keyword>
<dbReference type="Proteomes" id="UP000317593">
    <property type="component" value="Unassembled WGS sequence"/>
</dbReference>
<dbReference type="GO" id="GO:0000976">
    <property type="term" value="F:transcription cis-regulatory region binding"/>
    <property type="evidence" value="ECO:0007669"/>
    <property type="project" value="TreeGrafter"/>
</dbReference>
<accession>A0A521CTS5</accession>
<name>A0A521CTS5_9BACT</name>
<feature type="domain" description="HTH lacI-type" evidence="4">
    <location>
        <begin position="5"/>
        <end position="59"/>
    </location>
</feature>
<dbReference type="PROSITE" id="PS50932">
    <property type="entry name" value="HTH_LACI_2"/>
    <property type="match status" value="1"/>
</dbReference>
<dbReference type="RefSeq" id="WP_142714287.1">
    <property type="nucleotide sequence ID" value="NZ_FXTH01000007.1"/>
</dbReference>
<dbReference type="PANTHER" id="PTHR30146:SF109">
    <property type="entry name" value="HTH-TYPE TRANSCRIPTIONAL REGULATOR GALS"/>
    <property type="match status" value="1"/>
</dbReference>
<evidence type="ECO:0000256" key="2">
    <source>
        <dbReference type="ARBA" id="ARBA00023125"/>
    </source>
</evidence>
<dbReference type="Gene3D" id="3.40.50.2300">
    <property type="match status" value="2"/>
</dbReference>
<evidence type="ECO:0000313" key="6">
    <source>
        <dbReference type="Proteomes" id="UP000317593"/>
    </source>
</evidence>
<sequence>MSSDVTLKHIAEELGVSAMTVSRALNDRPNVDEKTKEKVIETAKRMGYTPNQVAKSLVSNKTHTIGVVIPEITHAFFPEVVRGIEEVTNDSDYQIFLTNANEQFSREKKAVRALQAQRVDGILISSSQTVDDFSFYKEIINSGTRVVFFDRCIENMGVSCVSVNDRVSSTEITEHLITEHKFKKIAYISGPQDVSVGHDRYMGFVDAMEKHTLPLKEKWIVRGGFQEEAGYDAMQELLALPVEERPEAVVTVNDPSAIGAIQAISEKGLSIPEDIAIVGFTDDIRAELLKVPLTTVRQPAYEVGRLAALKLIQTIENKDEPEEILEVQTELKIRSSCGCS</sequence>
<dbReference type="Gene3D" id="1.10.260.40">
    <property type="entry name" value="lambda repressor-like DNA-binding domains"/>
    <property type="match status" value="1"/>
</dbReference>
<evidence type="ECO:0000256" key="1">
    <source>
        <dbReference type="ARBA" id="ARBA00023015"/>
    </source>
</evidence>
<dbReference type="CDD" id="cd01392">
    <property type="entry name" value="HTH_LacI"/>
    <property type="match status" value="1"/>
</dbReference>
<dbReference type="Pfam" id="PF00532">
    <property type="entry name" value="Peripla_BP_1"/>
    <property type="match status" value="1"/>
</dbReference>
<evidence type="ECO:0000259" key="4">
    <source>
        <dbReference type="PROSITE" id="PS50932"/>
    </source>
</evidence>
<dbReference type="Pfam" id="PF00356">
    <property type="entry name" value="LacI"/>
    <property type="match status" value="1"/>
</dbReference>
<protein>
    <submittedName>
        <fullName evidence="5">Transcriptional regulator, LacI family</fullName>
    </submittedName>
</protein>
<keyword evidence="6" id="KW-1185">Reference proteome</keyword>
<keyword evidence="3" id="KW-0804">Transcription</keyword>
<keyword evidence="1" id="KW-0805">Transcription regulation</keyword>
<dbReference type="AlphaFoldDB" id="A0A521CTS5"/>
<evidence type="ECO:0000256" key="3">
    <source>
        <dbReference type="ARBA" id="ARBA00023163"/>
    </source>
</evidence>
<dbReference type="GO" id="GO:0003700">
    <property type="term" value="F:DNA-binding transcription factor activity"/>
    <property type="evidence" value="ECO:0007669"/>
    <property type="project" value="TreeGrafter"/>
</dbReference>
<dbReference type="PANTHER" id="PTHR30146">
    <property type="entry name" value="LACI-RELATED TRANSCRIPTIONAL REPRESSOR"/>
    <property type="match status" value="1"/>
</dbReference>
<dbReference type="InterPro" id="IPR000843">
    <property type="entry name" value="HTH_LacI"/>
</dbReference>
<dbReference type="InterPro" id="IPR028082">
    <property type="entry name" value="Peripla_BP_I"/>
</dbReference>
<dbReference type="SUPFAM" id="SSF47413">
    <property type="entry name" value="lambda repressor-like DNA-binding domains"/>
    <property type="match status" value="1"/>
</dbReference>
<gene>
    <name evidence="5" type="ORF">SAMN06265218_10728</name>
</gene>
<dbReference type="EMBL" id="FXTH01000007">
    <property type="protein sequence ID" value="SMO62070.1"/>
    <property type="molecule type" value="Genomic_DNA"/>
</dbReference>
<dbReference type="InterPro" id="IPR001761">
    <property type="entry name" value="Peripla_BP/Lac1_sug-bd_dom"/>
</dbReference>
<evidence type="ECO:0000313" key="5">
    <source>
        <dbReference type="EMBL" id="SMO62070.1"/>
    </source>
</evidence>
<proteinExistence type="predicted"/>
<dbReference type="SMART" id="SM00354">
    <property type="entry name" value="HTH_LACI"/>
    <property type="match status" value="1"/>
</dbReference>
<dbReference type="SUPFAM" id="SSF53822">
    <property type="entry name" value="Periplasmic binding protein-like I"/>
    <property type="match status" value="1"/>
</dbReference>
<dbReference type="OrthoDB" id="9768806at2"/>
<dbReference type="CDD" id="cd06267">
    <property type="entry name" value="PBP1_LacI_sugar_binding-like"/>
    <property type="match status" value="1"/>
</dbReference>
<dbReference type="InterPro" id="IPR010982">
    <property type="entry name" value="Lambda_DNA-bd_dom_sf"/>
</dbReference>
<organism evidence="5 6">
    <name type="scientific">Fodinibius sediminis</name>
    <dbReference type="NCBI Taxonomy" id="1214077"/>
    <lineage>
        <taxon>Bacteria</taxon>
        <taxon>Pseudomonadati</taxon>
        <taxon>Balneolota</taxon>
        <taxon>Balneolia</taxon>
        <taxon>Balneolales</taxon>
        <taxon>Balneolaceae</taxon>
        <taxon>Fodinibius</taxon>
    </lineage>
</organism>